<protein>
    <submittedName>
        <fullName evidence="2">Uncharacterized protein</fullName>
    </submittedName>
</protein>
<keyword evidence="1" id="KW-0812">Transmembrane</keyword>
<dbReference type="AlphaFoldDB" id="A0A7U7GBU0"/>
<feature type="transmembrane region" description="Helical" evidence="1">
    <location>
        <begin position="6"/>
        <end position="29"/>
    </location>
</feature>
<gene>
    <name evidence="2" type="ORF">BN874_20025</name>
</gene>
<name>A0A7U7GBU0_9GAMM</name>
<proteinExistence type="predicted"/>
<accession>A0A7U7GBU0</accession>
<keyword evidence="1" id="KW-1133">Transmembrane helix</keyword>
<dbReference type="Proteomes" id="UP000019184">
    <property type="component" value="Unassembled WGS sequence"/>
</dbReference>
<evidence type="ECO:0000256" key="1">
    <source>
        <dbReference type="SAM" id="Phobius"/>
    </source>
</evidence>
<reference evidence="2 3" key="1">
    <citation type="journal article" date="2014" name="ISME J.">
        <title>Candidatus Competibacter-lineage genomes retrieved from metagenomes reveal functional metabolic diversity.</title>
        <authorList>
            <person name="McIlroy S.J."/>
            <person name="Albertsen M."/>
            <person name="Andresen E.K."/>
            <person name="Saunders A.M."/>
            <person name="Kristiansen R."/>
            <person name="Stokholm-Bjerregaard M."/>
            <person name="Nielsen K.L."/>
            <person name="Nielsen P.H."/>
        </authorList>
    </citation>
    <scope>NUCLEOTIDE SEQUENCE [LARGE SCALE GENOMIC DNA]</scope>
    <source>
        <strain evidence="2 3">Run_B_J11</strain>
    </source>
</reference>
<sequence length="161" mass="17425">MNSTQLLIMIVVTALASSLCTLTLGLVVFQRWLRPRLETRLEAFAEVLEARVKAGAGAAGQELLEPLRTQVRGGLEDAASEWLPQARTELTAGLREAAVATLPAFREEVRKGFADAITSLATSELLDRTARKVVRTGSSLMESGLSLLRGTRPDSPDEPPR</sequence>
<dbReference type="EMBL" id="CBTK010000112">
    <property type="protein sequence ID" value="CDH44905.1"/>
    <property type="molecule type" value="Genomic_DNA"/>
</dbReference>
<evidence type="ECO:0000313" key="3">
    <source>
        <dbReference type="Proteomes" id="UP000019184"/>
    </source>
</evidence>
<keyword evidence="1" id="KW-0472">Membrane</keyword>
<keyword evidence="3" id="KW-1185">Reference proteome</keyword>
<organism evidence="2 3">
    <name type="scientific">Candidatus Contendobacter odensis Run_B_J11</name>
    <dbReference type="NCBI Taxonomy" id="1400861"/>
    <lineage>
        <taxon>Bacteria</taxon>
        <taxon>Pseudomonadati</taxon>
        <taxon>Pseudomonadota</taxon>
        <taxon>Gammaproteobacteria</taxon>
        <taxon>Candidatus Competibacteraceae</taxon>
        <taxon>Candidatus Contendibacter</taxon>
    </lineage>
</organism>
<comment type="caution">
    <text evidence="2">The sequence shown here is derived from an EMBL/GenBank/DDBJ whole genome shotgun (WGS) entry which is preliminary data.</text>
</comment>
<evidence type="ECO:0000313" key="2">
    <source>
        <dbReference type="EMBL" id="CDH44905.1"/>
    </source>
</evidence>
<dbReference type="RefSeq" id="WP_154724823.1">
    <property type="nucleotide sequence ID" value="NZ_CBTK010000112.1"/>
</dbReference>